<dbReference type="InterPro" id="IPR036188">
    <property type="entry name" value="FAD/NAD-bd_sf"/>
</dbReference>
<dbReference type="PANTHER" id="PTHR46720">
    <property type="entry name" value="HYDROXYLASE, PUTATIVE (AFU_ORTHOLOGUE AFUA_3G01460)-RELATED"/>
    <property type="match status" value="1"/>
</dbReference>
<gene>
    <name evidence="4" type="ORF">N0V87_005213</name>
</gene>
<keyword evidence="1" id="KW-0285">Flavoprotein</keyword>
<dbReference type="InterPro" id="IPR051104">
    <property type="entry name" value="FAD_monoxygenase"/>
</dbReference>
<organism evidence="4 5">
    <name type="scientific">Didymella glomerata</name>
    <dbReference type="NCBI Taxonomy" id="749621"/>
    <lineage>
        <taxon>Eukaryota</taxon>
        <taxon>Fungi</taxon>
        <taxon>Dikarya</taxon>
        <taxon>Ascomycota</taxon>
        <taxon>Pezizomycotina</taxon>
        <taxon>Dothideomycetes</taxon>
        <taxon>Pleosporomycetidae</taxon>
        <taxon>Pleosporales</taxon>
        <taxon>Pleosporineae</taxon>
        <taxon>Didymellaceae</taxon>
        <taxon>Didymella</taxon>
    </lineage>
</organism>
<dbReference type="Proteomes" id="UP001140562">
    <property type="component" value="Unassembled WGS sequence"/>
</dbReference>
<dbReference type="EMBL" id="JAPEUV010000046">
    <property type="protein sequence ID" value="KAJ4336651.1"/>
    <property type="molecule type" value="Genomic_DNA"/>
</dbReference>
<evidence type="ECO:0000256" key="2">
    <source>
        <dbReference type="ARBA" id="ARBA00022827"/>
    </source>
</evidence>
<reference evidence="4" key="1">
    <citation type="submission" date="2022-10" db="EMBL/GenBank/DDBJ databases">
        <title>Tapping the CABI collections for fungal endophytes: first genome assemblies for Collariella, Neodidymelliopsis, Ascochyta clinopodiicola, Didymella pomorum, Didymosphaeria variabile, Neocosmospora piperis and Neocucurbitaria cava.</title>
        <authorList>
            <person name="Hill R."/>
        </authorList>
    </citation>
    <scope>NUCLEOTIDE SEQUENCE</scope>
    <source>
        <strain evidence="4">IMI 360193</strain>
    </source>
</reference>
<evidence type="ECO:0000256" key="3">
    <source>
        <dbReference type="ARBA" id="ARBA00023002"/>
    </source>
</evidence>
<dbReference type="Gene3D" id="3.50.50.60">
    <property type="entry name" value="FAD/NAD(P)-binding domain"/>
    <property type="match status" value="1"/>
</dbReference>
<keyword evidence="2" id="KW-0274">FAD</keyword>
<accession>A0A9W8WYU5</accession>
<comment type="caution">
    <text evidence="4">The sequence shown here is derived from an EMBL/GenBank/DDBJ whole genome shotgun (WGS) entry which is preliminary data.</text>
</comment>
<dbReference type="AlphaFoldDB" id="A0A9W8WYU5"/>
<dbReference type="GO" id="GO:0016491">
    <property type="term" value="F:oxidoreductase activity"/>
    <property type="evidence" value="ECO:0007669"/>
    <property type="project" value="UniProtKB-KW"/>
</dbReference>
<evidence type="ECO:0000256" key="1">
    <source>
        <dbReference type="ARBA" id="ARBA00022630"/>
    </source>
</evidence>
<proteinExistence type="predicted"/>
<sequence length="75" mass="8139">MALEKNGTRFTLYEEASQFSAVGAGIGFGPNGLRAMDLIDPVFRPEYEKICVGNKSDDAQHVFFEGLLLEEGLGA</sequence>
<keyword evidence="5" id="KW-1185">Reference proteome</keyword>
<dbReference type="PANTHER" id="PTHR46720:SF3">
    <property type="entry name" value="FAD-BINDING DOMAIN-CONTAINING PROTEIN-RELATED"/>
    <property type="match status" value="1"/>
</dbReference>
<keyword evidence="3" id="KW-0560">Oxidoreductase</keyword>
<dbReference type="OrthoDB" id="417877at2759"/>
<evidence type="ECO:0000313" key="4">
    <source>
        <dbReference type="EMBL" id="KAJ4336651.1"/>
    </source>
</evidence>
<protein>
    <submittedName>
        <fullName evidence="4">Uncharacterized protein</fullName>
    </submittedName>
</protein>
<name>A0A9W8WYU5_9PLEO</name>
<dbReference type="GO" id="GO:0044550">
    <property type="term" value="P:secondary metabolite biosynthetic process"/>
    <property type="evidence" value="ECO:0007669"/>
    <property type="project" value="TreeGrafter"/>
</dbReference>
<evidence type="ECO:0000313" key="5">
    <source>
        <dbReference type="Proteomes" id="UP001140562"/>
    </source>
</evidence>